<sequence length="752" mass="80296">MNHAKAMGEVVRLPVRHADHADADTAPDLDAPTAAPGDAGAGAPPSDPPRPMPSGDPADRAPDGDEGEALEGRVLVDRPDTFRPDVRARRTAGERAQRRPIIAPWLRDRGEARATVRWAVGYAGHVTGYHAARIPLYSLRLALRSPRGLYRVIAGTGRWTFDLESRPLRTHAIDRRNDEAYLKLMSERNDRVRARMFVAGAGVAGTGLAAMSVAAAGGVTQTAVLAALVFLLGWIGTPTDRRVLDTAVVSTKAPKLTSEIVVRALAALGNAEINKAVGKGGSGITFPAPITRDGPGWRAEVDLPYGVTATDIMERRDRLASGLRRPLGCVWPEPAHHQHAGRLVVWVGDQDMNQVRPPVWPLAKTGATADVFKAVPFGTDQRGRPVTLTLMYANMLIGAMPGAGKTFALKVPLLAAALDPTAQLRVFELKGTGDLDFAEKVAHHYGSGPDDTTIGECLASLREVYKDLERRAKTLAGLPKDVRPENKVTPQLATSKTYGLGPLVFVVDECQELFSHPEYGKEAGELATAIIKRGRALGVILLLATQRPDKDSLPTGISANVGIRFCLRVMGQLENDMILGTSMYKNGIRATTFTKQDRGIGYLAGEADEPQIARGYYLDGPTADRIADRARAARRAAGTLTGYAAGEDTTPTEGDGASLLDDIAAVLLPGEDKVWSETVVTRLAELRPATYGAWGDLDPTGKAKHLAAALKPHGIATGQIWGQDETGKGGNRRGITAAHILDALNDRGNTAP</sequence>
<evidence type="ECO:0000313" key="8">
    <source>
        <dbReference type="Proteomes" id="UP000198318"/>
    </source>
</evidence>
<reference evidence="7 8" key="1">
    <citation type="submission" date="2017-06" db="EMBL/GenBank/DDBJ databases">
        <authorList>
            <person name="Kim H.J."/>
            <person name="Triplett B.A."/>
        </authorList>
    </citation>
    <scope>NUCLEOTIDE SEQUENCE [LARGE SCALE GENOMIC DNA]</scope>
    <source>
        <strain evidence="7 8">DSM 44715</strain>
    </source>
</reference>
<feature type="compositionally biased region" description="Low complexity" evidence="4">
    <location>
        <begin position="24"/>
        <end position="44"/>
    </location>
</feature>
<feature type="compositionally biased region" description="Pro residues" evidence="4">
    <location>
        <begin position="45"/>
        <end position="54"/>
    </location>
</feature>
<evidence type="ECO:0000256" key="2">
    <source>
        <dbReference type="ARBA" id="ARBA00022840"/>
    </source>
</evidence>
<dbReference type="SUPFAM" id="SSF52540">
    <property type="entry name" value="P-loop containing nucleoside triphosphate hydrolases"/>
    <property type="match status" value="1"/>
</dbReference>
<feature type="domain" description="FtsK" evidence="6">
    <location>
        <begin position="383"/>
        <end position="576"/>
    </location>
</feature>
<dbReference type="GO" id="GO:0003677">
    <property type="term" value="F:DNA binding"/>
    <property type="evidence" value="ECO:0007669"/>
    <property type="project" value="InterPro"/>
</dbReference>
<feature type="compositionally biased region" description="Basic and acidic residues" evidence="4">
    <location>
        <begin position="70"/>
        <end position="93"/>
    </location>
</feature>
<dbReference type="Proteomes" id="UP000198318">
    <property type="component" value="Unassembled WGS sequence"/>
</dbReference>
<evidence type="ECO:0000256" key="3">
    <source>
        <dbReference type="PROSITE-ProRule" id="PRU00289"/>
    </source>
</evidence>
<gene>
    <name evidence="7" type="ORF">SAMN05443665_1001149</name>
</gene>
<evidence type="ECO:0000256" key="4">
    <source>
        <dbReference type="SAM" id="MobiDB-lite"/>
    </source>
</evidence>
<dbReference type="RefSeq" id="WP_089323894.1">
    <property type="nucleotide sequence ID" value="NZ_FZOR01000001.1"/>
</dbReference>
<accession>A0A239C1B4</accession>
<keyword evidence="5" id="KW-0812">Transmembrane</keyword>
<name>A0A239C1B4_9ACTN</name>
<evidence type="ECO:0000256" key="1">
    <source>
        <dbReference type="ARBA" id="ARBA00022741"/>
    </source>
</evidence>
<dbReference type="InterPro" id="IPR002543">
    <property type="entry name" value="FtsK_dom"/>
</dbReference>
<keyword evidence="5" id="KW-0472">Membrane</keyword>
<dbReference type="AlphaFoldDB" id="A0A239C1B4"/>
<feature type="binding site" evidence="3">
    <location>
        <begin position="399"/>
        <end position="406"/>
    </location>
    <ligand>
        <name>ATP</name>
        <dbReference type="ChEBI" id="CHEBI:30616"/>
    </ligand>
</feature>
<dbReference type="GO" id="GO:0005524">
    <property type="term" value="F:ATP binding"/>
    <property type="evidence" value="ECO:0007669"/>
    <property type="project" value="UniProtKB-UniRule"/>
</dbReference>
<protein>
    <submittedName>
        <fullName evidence="7">DNA segregation ATPase FtsK/SpoIIIE, S-DNA-T family</fullName>
    </submittedName>
</protein>
<evidence type="ECO:0000313" key="7">
    <source>
        <dbReference type="EMBL" id="SNS13441.1"/>
    </source>
</evidence>
<feature type="region of interest" description="Disordered" evidence="4">
    <location>
        <begin position="1"/>
        <end position="93"/>
    </location>
</feature>
<dbReference type="PROSITE" id="PS50901">
    <property type="entry name" value="FTSK"/>
    <property type="match status" value="1"/>
</dbReference>
<organism evidence="7 8">
    <name type="scientific">Actinomadura meyerae</name>
    <dbReference type="NCBI Taxonomy" id="240840"/>
    <lineage>
        <taxon>Bacteria</taxon>
        <taxon>Bacillati</taxon>
        <taxon>Actinomycetota</taxon>
        <taxon>Actinomycetes</taxon>
        <taxon>Streptosporangiales</taxon>
        <taxon>Thermomonosporaceae</taxon>
        <taxon>Actinomadura</taxon>
    </lineage>
</organism>
<keyword evidence="8" id="KW-1185">Reference proteome</keyword>
<dbReference type="EMBL" id="FZOR01000001">
    <property type="protein sequence ID" value="SNS13441.1"/>
    <property type="molecule type" value="Genomic_DNA"/>
</dbReference>
<keyword evidence="1 3" id="KW-0547">Nucleotide-binding</keyword>
<evidence type="ECO:0000259" key="6">
    <source>
        <dbReference type="PROSITE" id="PS50901"/>
    </source>
</evidence>
<keyword evidence="2 3" id="KW-0067">ATP-binding</keyword>
<proteinExistence type="predicted"/>
<dbReference type="InterPro" id="IPR050206">
    <property type="entry name" value="FtsK/SpoIIIE/SftA"/>
</dbReference>
<evidence type="ECO:0000256" key="5">
    <source>
        <dbReference type="SAM" id="Phobius"/>
    </source>
</evidence>
<dbReference type="PANTHER" id="PTHR22683:SF41">
    <property type="entry name" value="DNA TRANSLOCASE FTSK"/>
    <property type="match status" value="1"/>
</dbReference>
<dbReference type="Gene3D" id="3.40.50.300">
    <property type="entry name" value="P-loop containing nucleotide triphosphate hydrolases"/>
    <property type="match status" value="1"/>
</dbReference>
<dbReference type="PANTHER" id="PTHR22683">
    <property type="entry name" value="SPORULATION PROTEIN RELATED"/>
    <property type="match status" value="1"/>
</dbReference>
<keyword evidence="5" id="KW-1133">Transmembrane helix</keyword>
<feature type="transmembrane region" description="Helical" evidence="5">
    <location>
        <begin position="192"/>
        <end position="213"/>
    </location>
</feature>
<dbReference type="InterPro" id="IPR027417">
    <property type="entry name" value="P-loop_NTPase"/>
</dbReference>